<name>A0ACB9GCK9_CICIN</name>
<sequence>MASFYVAGRLWEDAEDRVYLGKELDRITGQGKSAISVDETLKIIGCREQQKKLTALEMELAEARQKALYQTTYERPKRRGHW</sequence>
<comment type="caution">
    <text evidence="1">The sequence shown here is derived from an EMBL/GenBank/DDBJ whole genome shotgun (WGS) entry which is preliminary data.</text>
</comment>
<evidence type="ECO:0000313" key="1">
    <source>
        <dbReference type="EMBL" id="KAI3780798.1"/>
    </source>
</evidence>
<dbReference type="EMBL" id="CM042010">
    <property type="protein sequence ID" value="KAI3780798.1"/>
    <property type="molecule type" value="Genomic_DNA"/>
</dbReference>
<dbReference type="Proteomes" id="UP001055811">
    <property type="component" value="Linkage Group LG02"/>
</dbReference>
<reference evidence="1 2" key="2">
    <citation type="journal article" date="2022" name="Mol. Ecol. Resour.">
        <title>The genomes of chicory, endive, great burdock and yacon provide insights into Asteraceae paleo-polyploidization history and plant inulin production.</title>
        <authorList>
            <person name="Fan W."/>
            <person name="Wang S."/>
            <person name="Wang H."/>
            <person name="Wang A."/>
            <person name="Jiang F."/>
            <person name="Liu H."/>
            <person name="Zhao H."/>
            <person name="Xu D."/>
            <person name="Zhang Y."/>
        </authorList>
    </citation>
    <scope>NUCLEOTIDE SEQUENCE [LARGE SCALE GENOMIC DNA]</scope>
    <source>
        <strain evidence="2">cv. Punajuju</strain>
        <tissue evidence="1">Leaves</tissue>
    </source>
</reference>
<gene>
    <name evidence="1" type="ORF">L2E82_10789</name>
</gene>
<reference evidence="2" key="1">
    <citation type="journal article" date="2022" name="Mol. Ecol. Resour.">
        <title>The genomes of chicory, endive, great burdock and yacon provide insights into Asteraceae palaeo-polyploidization history and plant inulin production.</title>
        <authorList>
            <person name="Fan W."/>
            <person name="Wang S."/>
            <person name="Wang H."/>
            <person name="Wang A."/>
            <person name="Jiang F."/>
            <person name="Liu H."/>
            <person name="Zhao H."/>
            <person name="Xu D."/>
            <person name="Zhang Y."/>
        </authorList>
    </citation>
    <scope>NUCLEOTIDE SEQUENCE [LARGE SCALE GENOMIC DNA]</scope>
    <source>
        <strain evidence="2">cv. Punajuju</strain>
    </source>
</reference>
<evidence type="ECO:0000313" key="2">
    <source>
        <dbReference type="Proteomes" id="UP001055811"/>
    </source>
</evidence>
<organism evidence="1 2">
    <name type="scientific">Cichorium intybus</name>
    <name type="common">Chicory</name>
    <dbReference type="NCBI Taxonomy" id="13427"/>
    <lineage>
        <taxon>Eukaryota</taxon>
        <taxon>Viridiplantae</taxon>
        <taxon>Streptophyta</taxon>
        <taxon>Embryophyta</taxon>
        <taxon>Tracheophyta</taxon>
        <taxon>Spermatophyta</taxon>
        <taxon>Magnoliopsida</taxon>
        <taxon>eudicotyledons</taxon>
        <taxon>Gunneridae</taxon>
        <taxon>Pentapetalae</taxon>
        <taxon>asterids</taxon>
        <taxon>campanulids</taxon>
        <taxon>Asterales</taxon>
        <taxon>Asteraceae</taxon>
        <taxon>Cichorioideae</taxon>
        <taxon>Cichorieae</taxon>
        <taxon>Cichoriinae</taxon>
        <taxon>Cichorium</taxon>
    </lineage>
</organism>
<protein>
    <submittedName>
        <fullName evidence="1">Uncharacterized protein</fullName>
    </submittedName>
</protein>
<accession>A0ACB9GCK9</accession>
<keyword evidence="2" id="KW-1185">Reference proteome</keyword>
<proteinExistence type="predicted"/>